<gene>
    <name evidence="1" type="ORF">WMSIL1_LOCUS5323</name>
</gene>
<dbReference type="Proteomes" id="UP000321570">
    <property type="component" value="Unassembled WGS sequence"/>
</dbReference>
<evidence type="ECO:0000313" key="1">
    <source>
        <dbReference type="EMBL" id="VUZ45265.1"/>
    </source>
</evidence>
<accession>A0A564YDB2</accession>
<dbReference type="EMBL" id="CABIJS010000166">
    <property type="protein sequence ID" value="VUZ45265.1"/>
    <property type="molecule type" value="Genomic_DNA"/>
</dbReference>
<evidence type="ECO:0000313" key="2">
    <source>
        <dbReference type="Proteomes" id="UP000321570"/>
    </source>
</evidence>
<reference evidence="1 2" key="1">
    <citation type="submission" date="2019-07" db="EMBL/GenBank/DDBJ databases">
        <authorList>
            <person name="Jastrzebski P J."/>
            <person name="Paukszto L."/>
            <person name="Jastrzebski P J."/>
        </authorList>
    </citation>
    <scope>NUCLEOTIDE SEQUENCE [LARGE SCALE GENOMIC DNA]</scope>
    <source>
        <strain evidence="1 2">WMS-il1</strain>
    </source>
</reference>
<protein>
    <submittedName>
        <fullName evidence="1">Uncharacterized protein</fullName>
    </submittedName>
</protein>
<keyword evidence="2" id="KW-1185">Reference proteome</keyword>
<organism evidence="1 2">
    <name type="scientific">Hymenolepis diminuta</name>
    <name type="common">Rat tapeworm</name>
    <dbReference type="NCBI Taxonomy" id="6216"/>
    <lineage>
        <taxon>Eukaryota</taxon>
        <taxon>Metazoa</taxon>
        <taxon>Spiralia</taxon>
        <taxon>Lophotrochozoa</taxon>
        <taxon>Platyhelminthes</taxon>
        <taxon>Cestoda</taxon>
        <taxon>Eucestoda</taxon>
        <taxon>Cyclophyllidea</taxon>
        <taxon>Hymenolepididae</taxon>
        <taxon>Hymenolepis</taxon>
    </lineage>
</organism>
<proteinExistence type="predicted"/>
<name>A0A564YDB2_HYMDI</name>
<dbReference type="AlphaFoldDB" id="A0A564YDB2"/>
<sequence length="168" mass="19147">MTFSSHTLINCNTLKDNPLCTFQNYLLFAFSTIIPQFFRPRSWSNLIYVPMTHDPYLPCLRVHRFPLFSITASLHIKSTSALMLWRGLTQVTQIKLPLFFQTTHTSQCGLLHVLFISSLPQHAALPLSLPLSVTHCGFLEYMFGLLNPWCSASQLLLALTQTAMNWLS</sequence>